<evidence type="ECO:0000256" key="2">
    <source>
        <dbReference type="ARBA" id="ARBA00022692"/>
    </source>
</evidence>
<dbReference type="AlphaFoldDB" id="A0A059ZTL4"/>
<evidence type="ECO:0000259" key="7">
    <source>
        <dbReference type="Pfam" id="PF00361"/>
    </source>
</evidence>
<dbReference type="Proteomes" id="UP000005522">
    <property type="component" value="Chromosome"/>
</dbReference>
<feature type="transmembrane region" description="Helical" evidence="6">
    <location>
        <begin position="242"/>
        <end position="259"/>
    </location>
</feature>
<dbReference type="PANTHER" id="PTHR42829">
    <property type="entry name" value="NADH-UBIQUINONE OXIDOREDUCTASE CHAIN 5"/>
    <property type="match status" value="1"/>
</dbReference>
<dbReference type="GO" id="GO:0012505">
    <property type="term" value="C:endomembrane system"/>
    <property type="evidence" value="ECO:0007669"/>
    <property type="project" value="UniProtKB-SubCell"/>
</dbReference>
<feature type="transmembrane region" description="Helical" evidence="6">
    <location>
        <begin position="377"/>
        <end position="398"/>
    </location>
</feature>
<evidence type="ECO:0000256" key="6">
    <source>
        <dbReference type="SAM" id="Phobius"/>
    </source>
</evidence>
<dbReference type="GO" id="GO:0016020">
    <property type="term" value="C:membrane"/>
    <property type="evidence" value="ECO:0007669"/>
    <property type="project" value="UniProtKB-SubCell"/>
</dbReference>
<keyword evidence="4 6" id="KW-0472">Membrane</keyword>
<dbReference type="PRINTS" id="PR01434">
    <property type="entry name" value="NADHDHGNASE5"/>
</dbReference>
<evidence type="ECO:0000256" key="1">
    <source>
        <dbReference type="ARBA" id="ARBA00004127"/>
    </source>
</evidence>
<dbReference type="EMBL" id="CP005986">
    <property type="protein sequence ID" value="AIA54798.1"/>
    <property type="molecule type" value="Genomic_DNA"/>
</dbReference>
<feature type="transmembrane region" description="Helical" evidence="6">
    <location>
        <begin position="6"/>
        <end position="23"/>
    </location>
</feature>
<dbReference type="KEGG" id="acz:Acaty_c0922"/>
<dbReference type="InterPro" id="IPR003945">
    <property type="entry name" value="NU5C-like"/>
</dbReference>
<feature type="domain" description="NADH-Ubiquinone oxidoreductase (complex I) chain 5 N-terminal" evidence="8">
    <location>
        <begin position="69"/>
        <end position="108"/>
    </location>
</feature>
<dbReference type="PANTHER" id="PTHR42829:SF1">
    <property type="entry name" value="INORGANIC CARBON TRANSPORTER SUBUNIT DABB-RELATED"/>
    <property type="match status" value="1"/>
</dbReference>
<feature type="transmembrane region" description="Helical" evidence="6">
    <location>
        <begin position="480"/>
        <end position="505"/>
    </location>
</feature>
<evidence type="ECO:0000256" key="3">
    <source>
        <dbReference type="ARBA" id="ARBA00022989"/>
    </source>
</evidence>
<dbReference type="GO" id="GO:0015990">
    <property type="term" value="P:electron transport coupled proton transport"/>
    <property type="evidence" value="ECO:0007669"/>
    <property type="project" value="TreeGrafter"/>
</dbReference>
<accession>A0A059ZTL4</accession>
<dbReference type="InterPro" id="IPR001516">
    <property type="entry name" value="Proton_antipo_N"/>
</dbReference>
<feature type="transmembrane region" description="Helical" evidence="6">
    <location>
        <begin position="201"/>
        <end position="222"/>
    </location>
</feature>
<feature type="transmembrane region" description="Helical" evidence="6">
    <location>
        <begin position="404"/>
        <end position="426"/>
    </location>
</feature>
<feature type="transmembrane region" description="Helical" evidence="6">
    <location>
        <begin position="438"/>
        <end position="460"/>
    </location>
</feature>
<keyword evidence="2 5" id="KW-0812">Transmembrane</keyword>
<feature type="transmembrane region" description="Helical" evidence="6">
    <location>
        <begin position="271"/>
        <end position="293"/>
    </location>
</feature>
<feature type="transmembrane region" description="Helical" evidence="6">
    <location>
        <begin position="35"/>
        <end position="54"/>
    </location>
</feature>
<dbReference type="eggNOG" id="COG1009">
    <property type="taxonomic scope" value="Bacteria"/>
</dbReference>
<feature type="transmembrane region" description="Helical" evidence="6">
    <location>
        <begin position="116"/>
        <end position="145"/>
    </location>
</feature>
<protein>
    <submittedName>
        <fullName evidence="9">NADH dehydrogenase, subunit 5</fullName>
    </submittedName>
</protein>
<evidence type="ECO:0000259" key="8">
    <source>
        <dbReference type="Pfam" id="PF00662"/>
    </source>
</evidence>
<dbReference type="GO" id="GO:0003954">
    <property type="term" value="F:NADH dehydrogenase activity"/>
    <property type="evidence" value="ECO:0007669"/>
    <property type="project" value="TreeGrafter"/>
</dbReference>
<evidence type="ECO:0000256" key="4">
    <source>
        <dbReference type="ARBA" id="ARBA00023136"/>
    </source>
</evidence>
<dbReference type="HOGENOM" id="CLU_007100_11_0_6"/>
<feature type="transmembrane region" description="Helical" evidence="6">
    <location>
        <begin position="305"/>
        <end position="330"/>
    </location>
</feature>
<evidence type="ECO:0000313" key="10">
    <source>
        <dbReference type="Proteomes" id="UP000005522"/>
    </source>
</evidence>
<dbReference type="InterPro" id="IPR001750">
    <property type="entry name" value="ND/Mrp_TM"/>
</dbReference>
<sequence length="561" mass="62637">MDSIALVIPLLPLLSALTILAFLRGRKKAAARVSVATLTLAFLLAAFFLGRHLWGAKDVLLHSPGLWGSLWLDPLSLILWTFVSGISLIVHVYSVRYMVEEPGYPRFFAMLDLMTAVILLMVAAGDLISLVIAWFLVGVVLYFLLGHDPTRPAAGRYAFWTQITYRVGDVPLWFAALILIQSYHSVSLPVIFARIGEDPHVLLWGLPVPELCGFLLALAAFARSAQFLLHTWLPYTMDGPTPVSALMHAGIVNAGGFLFNRFAPLYEHAGWALHWAFFVGLVTAVVGSALMLIQNDIKRSLGYSTMGQMGFMVMECGLGAFPLAVFHLIAHGFFKASLFLGSGGVIGEARQRDGVPPDPVYTSVVERRPIKPSRLPWLVAASLTVLVPVIVIGLSHFFVAERLFYEQGVIILLFFGWVTGAQALFAAHKLSQKDPWRLMSGILVSFVIIVIGYTLISHYFGDFLYPDRAESLRLYEAASIQHLSFDLLALLLAFIFVGGWMLTFFRESLDWGRRPGGRWYGWYLGVYALLSRELYVADLYQRASQILLQWSRRFNVWLGWC</sequence>
<dbReference type="Pfam" id="PF00662">
    <property type="entry name" value="Proton_antipo_N"/>
    <property type="match status" value="1"/>
</dbReference>
<comment type="subcellular location">
    <subcellularLocation>
        <location evidence="1">Endomembrane system</location>
        <topology evidence="1">Multi-pass membrane protein</topology>
    </subcellularLocation>
    <subcellularLocation>
        <location evidence="5">Membrane</location>
        <topology evidence="5">Multi-pass membrane protein</topology>
    </subcellularLocation>
</comment>
<keyword evidence="3 6" id="KW-1133">Transmembrane helix</keyword>
<dbReference type="Pfam" id="PF00361">
    <property type="entry name" value="Proton_antipo_M"/>
    <property type="match status" value="1"/>
</dbReference>
<proteinExistence type="predicted"/>
<dbReference type="GO" id="GO:0008137">
    <property type="term" value="F:NADH dehydrogenase (ubiquinone) activity"/>
    <property type="evidence" value="ECO:0007669"/>
    <property type="project" value="InterPro"/>
</dbReference>
<dbReference type="GO" id="GO:0042773">
    <property type="term" value="P:ATP synthesis coupled electron transport"/>
    <property type="evidence" value="ECO:0007669"/>
    <property type="project" value="InterPro"/>
</dbReference>
<organism evidence="9 10">
    <name type="scientific">Acidithiobacillus caldus (strain ATCC 51756 / DSM 8584 / KU)</name>
    <dbReference type="NCBI Taxonomy" id="637389"/>
    <lineage>
        <taxon>Bacteria</taxon>
        <taxon>Pseudomonadati</taxon>
        <taxon>Pseudomonadota</taxon>
        <taxon>Acidithiobacillia</taxon>
        <taxon>Acidithiobacillales</taxon>
        <taxon>Acidithiobacillaceae</taxon>
        <taxon>Acidithiobacillus</taxon>
    </lineage>
</organism>
<gene>
    <name evidence="9" type="ORF">Acaty_c0922</name>
</gene>
<reference evidence="9 10" key="1">
    <citation type="journal article" date="2009" name="J. Bacteriol.">
        <title>Draft genome sequence of the extremely acidophilic bacterium Acidithiobacillus caldus ATCC 51756 reveals metabolic versatility in the genus Acidithiobacillus.</title>
        <authorList>
            <person name="Valdes J."/>
            <person name="Quatrini R."/>
            <person name="Hallberg K."/>
            <person name="Dopson M."/>
            <person name="Valenzuela P.D."/>
            <person name="Holmes D.S."/>
        </authorList>
    </citation>
    <scope>NUCLEOTIDE SEQUENCE [LARGE SCALE GENOMIC DNA]</scope>
    <source>
        <strain evidence="10">ATCC 51756 / DSM 8584 / KU</strain>
    </source>
</reference>
<evidence type="ECO:0000256" key="5">
    <source>
        <dbReference type="RuleBase" id="RU000320"/>
    </source>
</evidence>
<feature type="transmembrane region" description="Helical" evidence="6">
    <location>
        <begin position="74"/>
        <end position="95"/>
    </location>
</feature>
<name>A0A059ZTL4_ACICK</name>
<dbReference type="RefSeq" id="WP_004871276.1">
    <property type="nucleotide sequence ID" value="NZ_CP005986.1"/>
</dbReference>
<evidence type="ECO:0000313" key="9">
    <source>
        <dbReference type="EMBL" id="AIA54798.1"/>
    </source>
</evidence>
<feature type="domain" description="NADH:quinone oxidoreductase/Mrp antiporter transmembrane" evidence="7">
    <location>
        <begin position="124"/>
        <end position="352"/>
    </location>
</feature>